<dbReference type="InterPro" id="IPR038063">
    <property type="entry name" value="Transpep_catalytic_dom"/>
</dbReference>
<gene>
    <name evidence="9" type="ORF">OO17_27260</name>
</gene>
<keyword evidence="6 7" id="KW-0961">Cell wall biogenesis/degradation</keyword>
<evidence type="ECO:0000259" key="8">
    <source>
        <dbReference type="PROSITE" id="PS52029"/>
    </source>
</evidence>
<feature type="active site" description="Proton donor/acceptor" evidence="7">
    <location>
        <position position="121"/>
    </location>
</feature>
<dbReference type="GO" id="GO:0071972">
    <property type="term" value="F:peptidoglycan L,D-transpeptidase activity"/>
    <property type="evidence" value="ECO:0007669"/>
    <property type="project" value="TreeGrafter"/>
</dbReference>
<evidence type="ECO:0000313" key="10">
    <source>
        <dbReference type="Proteomes" id="UP000032515"/>
    </source>
</evidence>
<dbReference type="GO" id="GO:0008360">
    <property type="term" value="P:regulation of cell shape"/>
    <property type="evidence" value="ECO:0007669"/>
    <property type="project" value="UniProtKB-UniRule"/>
</dbReference>
<dbReference type="Gene3D" id="2.40.440.10">
    <property type="entry name" value="L,D-transpeptidase catalytic domain-like"/>
    <property type="match status" value="1"/>
</dbReference>
<evidence type="ECO:0000256" key="5">
    <source>
        <dbReference type="ARBA" id="ARBA00022984"/>
    </source>
</evidence>
<name>A0A0D7E0V6_RHOPL</name>
<dbReference type="GO" id="GO:0016740">
    <property type="term" value="F:transferase activity"/>
    <property type="evidence" value="ECO:0007669"/>
    <property type="project" value="UniProtKB-KW"/>
</dbReference>
<feature type="domain" description="L,D-TPase catalytic" evidence="8">
    <location>
        <begin position="28"/>
        <end position="161"/>
    </location>
</feature>
<dbReference type="GO" id="GO:0005576">
    <property type="term" value="C:extracellular region"/>
    <property type="evidence" value="ECO:0007669"/>
    <property type="project" value="TreeGrafter"/>
</dbReference>
<feature type="active site" description="Nucleophile" evidence="7">
    <location>
        <position position="137"/>
    </location>
</feature>
<comment type="pathway">
    <text evidence="1 7">Cell wall biogenesis; peptidoglycan biosynthesis.</text>
</comment>
<dbReference type="PROSITE" id="PS52029">
    <property type="entry name" value="LD_TPASE"/>
    <property type="match status" value="1"/>
</dbReference>
<protein>
    <submittedName>
        <fullName evidence="9">ErfK/YbiS/YcfS/YnhG</fullName>
    </submittedName>
</protein>
<dbReference type="PANTHER" id="PTHR30582">
    <property type="entry name" value="L,D-TRANSPEPTIDASE"/>
    <property type="match status" value="1"/>
</dbReference>
<evidence type="ECO:0000256" key="2">
    <source>
        <dbReference type="ARBA" id="ARBA00005992"/>
    </source>
</evidence>
<evidence type="ECO:0000256" key="7">
    <source>
        <dbReference type="PROSITE-ProRule" id="PRU01373"/>
    </source>
</evidence>
<dbReference type="Pfam" id="PF03734">
    <property type="entry name" value="YkuD"/>
    <property type="match status" value="1"/>
</dbReference>
<dbReference type="PANTHER" id="PTHR30582:SF30">
    <property type="entry name" value="BLR4375 PROTEIN"/>
    <property type="match status" value="1"/>
</dbReference>
<dbReference type="GO" id="GO:0071555">
    <property type="term" value="P:cell wall organization"/>
    <property type="evidence" value="ECO:0007669"/>
    <property type="project" value="UniProtKB-UniRule"/>
</dbReference>
<dbReference type="PATRIC" id="fig|1076.23.peg.2039"/>
<dbReference type="InterPro" id="IPR005490">
    <property type="entry name" value="LD_TPept_cat_dom"/>
</dbReference>
<sequence length="168" mass="17920">DHAGDSINVIDISVDAVAGKLNETAKVARIEVDKDRQTVEAFNKDGALMAFYPATVGSEEKPTPSGTLKVVIVQPDPVYHYNPKYKFRGVDTDKPFEIAPGPNNPVGVIWIGLSAEGYGIHGTAEPSTISKRGSHGCVRLTNWDAKRLGAMVDKGVEVTFVGDVAAAK</sequence>
<dbReference type="CDD" id="cd16913">
    <property type="entry name" value="YkuD_like"/>
    <property type="match status" value="1"/>
</dbReference>
<accession>A0A0D7E0V6</accession>
<keyword evidence="4 7" id="KW-0133">Cell shape</keyword>
<reference evidence="9 10" key="1">
    <citation type="submission" date="2014-11" db="EMBL/GenBank/DDBJ databases">
        <title>Genomics and ecophysiology of heterotrophic nitrogen fixing bacteria isolated from estuarine surface water.</title>
        <authorList>
            <person name="Bentzon-Tilia M."/>
            <person name="Severin I."/>
            <person name="Hansen L.H."/>
            <person name="Riemann L."/>
        </authorList>
    </citation>
    <scope>NUCLEOTIDE SEQUENCE [LARGE SCALE GENOMIC DNA]</scope>
    <source>
        <strain evidence="9 10">BAL398</strain>
    </source>
</reference>
<proteinExistence type="inferred from homology"/>
<organism evidence="9 10">
    <name type="scientific">Rhodopseudomonas palustris</name>
    <dbReference type="NCBI Taxonomy" id="1076"/>
    <lineage>
        <taxon>Bacteria</taxon>
        <taxon>Pseudomonadati</taxon>
        <taxon>Pseudomonadota</taxon>
        <taxon>Alphaproteobacteria</taxon>
        <taxon>Hyphomicrobiales</taxon>
        <taxon>Nitrobacteraceae</taxon>
        <taxon>Rhodopseudomonas</taxon>
    </lineage>
</organism>
<comment type="similarity">
    <text evidence="2">Belongs to the YkuD family.</text>
</comment>
<evidence type="ECO:0000256" key="3">
    <source>
        <dbReference type="ARBA" id="ARBA00022679"/>
    </source>
</evidence>
<dbReference type="SUPFAM" id="SSF141523">
    <property type="entry name" value="L,D-transpeptidase catalytic domain-like"/>
    <property type="match status" value="1"/>
</dbReference>
<evidence type="ECO:0000256" key="6">
    <source>
        <dbReference type="ARBA" id="ARBA00023316"/>
    </source>
</evidence>
<dbReference type="EMBL" id="JXXE01000692">
    <property type="protein sequence ID" value="KIZ34146.1"/>
    <property type="molecule type" value="Genomic_DNA"/>
</dbReference>
<evidence type="ECO:0000256" key="1">
    <source>
        <dbReference type="ARBA" id="ARBA00004752"/>
    </source>
</evidence>
<dbReference type="GO" id="GO:0018104">
    <property type="term" value="P:peptidoglycan-protein cross-linking"/>
    <property type="evidence" value="ECO:0007669"/>
    <property type="project" value="TreeGrafter"/>
</dbReference>
<keyword evidence="3" id="KW-0808">Transferase</keyword>
<dbReference type="OrthoDB" id="9787225at2"/>
<dbReference type="Proteomes" id="UP000032515">
    <property type="component" value="Unassembled WGS sequence"/>
</dbReference>
<feature type="non-terminal residue" evidence="9">
    <location>
        <position position="1"/>
    </location>
</feature>
<dbReference type="InterPro" id="IPR050979">
    <property type="entry name" value="LD-transpeptidase"/>
</dbReference>
<dbReference type="RefSeq" id="WP_044417896.1">
    <property type="nucleotide sequence ID" value="NZ_JXXE01000692.1"/>
</dbReference>
<dbReference type="UniPathway" id="UPA00219"/>
<keyword evidence="5 7" id="KW-0573">Peptidoglycan synthesis</keyword>
<evidence type="ECO:0000256" key="4">
    <source>
        <dbReference type="ARBA" id="ARBA00022960"/>
    </source>
</evidence>
<evidence type="ECO:0000313" key="9">
    <source>
        <dbReference type="EMBL" id="KIZ34146.1"/>
    </source>
</evidence>
<dbReference type="AlphaFoldDB" id="A0A0D7E0V6"/>
<comment type="caution">
    <text evidence="9">The sequence shown here is derived from an EMBL/GenBank/DDBJ whole genome shotgun (WGS) entry which is preliminary data.</text>
</comment>